<evidence type="ECO:0000256" key="3">
    <source>
        <dbReference type="PIRSR" id="PIRSR606225-1"/>
    </source>
</evidence>
<evidence type="ECO:0000313" key="8">
    <source>
        <dbReference type="Proteomes" id="UP000031449"/>
    </source>
</evidence>
<dbReference type="AlphaFoldDB" id="A0A0B5AK69"/>
<feature type="domain" description="Pseudouridine synthase RsuA/RluA-like" evidence="6">
    <location>
        <begin position="86"/>
        <end position="235"/>
    </location>
</feature>
<comment type="catalytic activity">
    <reaction evidence="1 5">
        <text>a uridine in RNA = a pseudouridine in RNA</text>
        <dbReference type="Rhea" id="RHEA:48348"/>
        <dbReference type="Rhea" id="RHEA-COMP:12068"/>
        <dbReference type="Rhea" id="RHEA-COMP:12069"/>
        <dbReference type="ChEBI" id="CHEBI:65314"/>
        <dbReference type="ChEBI" id="CHEBI:65315"/>
    </reaction>
</comment>
<dbReference type="GO" id="GO:0000455">
    <property type="term" value="P:enzyme-directed rRNA pseudouridine synthesis"/>
    <property type="evidence" value="ECO:0007669"/>
    <property type="project" value="TreeGrafter"/>
</dbReference>
<comment type="function">
    <text evidence="5">Responsible for synthesis of pseudouridine from uracil.</text>
</comment>
<gene>
    <name evidence="7" type="ORF">JMA_14230</name>
</gene>
<proteinExistence type="inferred from homology"/>
<accession>A0A0B5AK69</accession>
<feature type="active site" evidence="3">
    <location>
        <position position="132"/>
    </location>
</feature>
<evidence type="ECO:0000259" key="6">
    <source>
        <dbReference type="Pfam" id="PF00849"/>
    </source>
</evidence>
<dbReference type="InterPro" id="IPR020103">
    <property type="entry name" value="PsdUridine_synth_cat_dom_sf"/>
</dbReference>
<dbReference type="HOGENOM" id="CLU_016902_8_2_9"/>
<keyword evidence="5" id="KW-0413">Isomerase</keyword>
<keyword evidence="8" id="KW-1185">Reference proteome</keyword>
<dbReference type="EC" id="5.4.99.-" evidence="5"/>
<dbReference type="InterPro" id="IPR006225">
    <property type="entry name" value="PsdUridine_synth_RluC/D"/>
</dbReference>
<comment type="similarity">
    <text evidence="2 5">Belongs to the pseudouridine synthase RluA family.</text>
</comment>
<dbReference type="SUPFAM" id="SSF55120">
    <property type="entry name" value="Pseudouridine synthase"/>
    <property type="match status" value="1"/>
</dbReference>
<protein>
    <recommendedName>
        <fullName evidence="5">Pseudouridine synthase</fullName>
        <ecNumber evidence="5">5.4.99.-</ecNumber>
    </recommendedName>
</protein>
<dbReference type="NCBIfam" id="TIGR00005">
    <property type="entry name" value="rluA_subfam"/>
    <property type="match status" value="1"/>
</dbReference>
<name>A0A0B5AK69_9BACL</name>
<dbReference type="InterPro" id="IPR006224">
    <property type="entry name" value="PsdUridine_synth_RluA-like_CS"/>
</dbReference>
<evidence type="ECO:0000256" key="2">
    <source>
        <dbReference type="ARBA" id="ARBA00010876"/>
    </source>
</evidence>
<evidence type="ECO:0000256" key="4">
    <source>
        <dbReference type="PROSITE-ProRule" id="PRU00182"/>
    </source>
</evidence>
<keyword evidence="4" id="KW-0694">RNA-binding</keyword>
<evidence type="ECO:0000313" key="7">
    <source>
        <dbReference type="EMBL" id="AJD90740.1"/>
    </source>
</evidence>
<dbReference type="PANTHER" id="PTHR21600:SF35">
    <property type="entry name" value="PSEUDOURIDINE SYNTHASE"/>
    <property type="match status" value="1"/>
</dbReference>
<dbReference type="PANTHER" id="PTHR21600">
    <property type="entry name" value="MITOCHONDRIAL RNA PSEUDOURIDINE SYNTHASE"/>
    <property type="match status" value="1"/>
</dbReference>
<dbReference type="GO" id="GO:0003723">
    <property type="term" value="F:RNA binding"/>
    <property type="evidence" value="ECO:0007669"/>
    <property type="project" value="UniProtKB-KW"/>
</dbReference>
<dbReference type="GO" id="GO:0009982">
    <property type="term" value="F:pseudouridine synthase activity"/>
    <property type="evidence" value="ECO:0007669"/>
    <property type="project" value="InterPro"/>
</dbReference>
<dbReference type="PROSITE" id="PS50889">
    <property type="entry name" value="S4"/>
    <property type="match status" value="1"/>
</dbReference>
<dbReference type="PROSITE" id="PS01129">
    <property type="entry name" value="PSI_RLU"/>
    <property type="match status" value="1"/>
</dbReference>
<dbReference type="EMBL" id="CP009416">
    <property type="protein sequence ID" value="AJD90740.1"/>
    <property type="molecule type" value="Genomic_DNA"/>
</dbReference>
<dbReference type="GO" id="GO:0140098">
    <property type="term" value="F:catalytic activity, acting on RNA"/>
    <property type="evidence" value="ECO:0007669"/>
    <property type="project" value="UniProtKB-ARBA"/>
</dbReference>
<dbReference type="STRING" id="1508404.JMA_14230"/>
<dbReference type="Gene3D" id="3.30.2350.10">
    <property type="entry name" value="Pseudouridine synthase"/>
    <property type="match status" value="1"/>
</dbReference>
<dbReference type="InterPro" id="IPR050188">
    <property type="entry name" value="RluA_PseudoU_synthase"/>
</dbReference>
<sequence length="296" mass="32806">MEWTAGAEEEGMLLREFLGLKGISKRGLTSIKYDGGGIFVNNEEVTVRRKCHEGDKVKIYFPPETRSDSLIPEDLSLEVLYEDSFLIAVYKPAGMNTIPSRDAQTGSLANALAGYYDKHAIAAGIHIATRLDKDTSGVVLAAKYAHIHHLVSEMQQANLVNREYIGIAEGHVSEDDGTIDQPIARKPDSIITRMVDSQGRRAITHYKKLAEGDRHTMLSFKLETGRTHQIRVHTSWLGYPLAGDDLYGGTCELISRQALHCKKLLLPHPVTRTELTIESPLPGDLTLLMKKTGMIT</sequence>
<evidence type="ECO:0000256" key="5">
    <source>
        <dbReference type="RuleBase" id="RU362028"/>
    </source>
</evidence>
<reference evidence="7 8" key="1">
    <citation type="submission" date="2014-08" db="EMBL/GenBank/DDBJ databases">
        <title>Complete genome of a marine bacteria Jeotgalibacillus malaysiensis.</title>
        <authorList>
            <person name="Yaakop A.S."/>
            <person name="Chan K.-G."/>
            <person name="Goh K.M."/>
        </authorList>
    </citation>
    <scope>NUCLEOTIDE SEQUENCE [LARGE SCALE GENOMIC DNA]</scope>
    <source>
        <strain evidence="7 8">D5</strain>
    </source>
</reference>
<dbReference type="InterPro" id="IPR006145">
    <property type="entry name" value="PsdUridine_synth_RsuA/RluA"/>
</dbReference>
<organism evidence="7 8">
    <name type="scientific">Jeotgalibacillus malaysiensis</name>
    <dbReference type="NCBI Taxonomy" id="1508404"/>
    <lineage>
        <taxon>Bacteria</taxon>
        <taxon>Bacillati</taxon>
        <taxon>Bacillota</taxon>
        <taxon>Bacilli</taxon>
        <taxon>Bacillales</taxon>
        <taxon>Caryophanaceae</taxon>
        <taxon>Jeotgalibacillus</taxon>
    </lineage>
</organism>
<dbReference type="KEGG" id="jeo:JMA_14230"/>
<dbReference type="Proteomes" id="UP000031449">
    <property type="component" value="Chromosome"/>
</dbReference>
<evidence type="ECO:0000256" key="1">
    <source>
        <dbReference type="ARBA" id="ARBA00000073"/>
    </source>
</evidence>
<dbReference type="BioCyc" id="JESP1508404:G14D9-10677-MONOMER"/>
<dbReference type="Pfam" id="PF00849">
    <property type="entry name" value="PseudoU_synth_2"/>
    <property type="match status" value="1"/>
</dbReference>
<dbReference type="CDD" id="cd02869">
    <property type="entry name" value="PseudoU_synth_RluA_like"/>
    <property type="match status" value="1"/>
</dbReference>